<organism evidence="2 3">
    <name type="scientific">Hibiscus sabdariffa</name>
    <name type="common">roselle</name>
    <dbReference type="NCBI Taxonomy" id="183260"/>
    <lineage>
        <taxon>Eukaryota</taxon>
        <taxon>Viridiplantae</taxon>
        <taxon>Streptophyta</taxon>
        <taxon>Embryophyta</taxon>
        <taxon>Tracheophyta</taxon>
        <taxon>Spermatophyta</taxon>
        <taxon>Magnoliopsida</taxon>
        <taxon>eudicotyledons</taxon>
        <taxon>Gunneridae</taxon>
        <taxon>Pentapetalae</taxon>
        <taxon>rosids</taxon>
        <taxon>malvids</taxon>
        <taxon>Malvales</taxon>
        <taxon>Malvaceae</taxon>
        <taxon>Malvoideae</taxon>
        <taxon>Hibiscus</taxon>
    </lineage>
</organism>
<gene>
    <name evidence="2" type="ORF">V6N12_057453</name>
</gene>
<proteinExistence type="predicted"/>
<reference evidence="2 3" key="1">
    <citation type="journal article" date="2024" name="G3 (Bethesda)">
        <title>Genome assembly of Hibiscus sabdariffa L. provides insights into metabolisms of medicinal natural products.</title>
        <authorList>
            <person name="Kim T."/>
        </authorList>
    </citation>
    <scope>NUCLEOTIDE SEQUENCE [LARGE SCALE GENOMIC DNA]</scope>
    <source>
        <strain evidence="2">TK-2024</strain>
        <tissue evidence="2">Old leaves</tissue>
    </source>
</reference>
<dbReference type="Pfam" id="PF13456">
    <property type="entry name" value="RVT_3"/>
    <property type="match status" value="1"/>
</dbReference>
<sequence>MISYASVFLDELWGVFTILQLAWFIGYEHIEVQLDNSDVARMMTIPSACSSHISLFRAIDLLYKKKLKLDRCGRHSSSLVVEVSA</sequence>
<feature type="domain" description="RNase H type-1" evidence="1">
    <location>
        <begin position="5"/>
        <end position="55"/>
    </location>
</feature>
<evidence type="ECO:0000259" key="1">
    <source>
        <dbReference type="Pfam" id="PF13456"/>
    </source>
</evidence>
<keyword evidence="3" id="KW-1185">Reference proteome</keyword>
<dbReference type="InterPro" id="IPR002156">
    <property type="entry name" value="RNaseH_domain"/>
</dbReference>
<protein>
    <recommendedName>
        <fullName evidence="1">RNase H type-1 domain-containing protein</fullName>
    </recommendedName>
</protein>
<name>A0ABR2C559_9ROSI</name>
<accession>A0ABR2C559</accession>
<comment type="caution">
    <text evidence="2">The sequence shown here is derived from an EMBL/GenBank/DDBJ whole genome shotgun (WGS) entry which is preliminary data.</text>
</comment>
<evidence type="ECO:0000313" key="2">
    <source>
        <dbReference type="EMBL" id="KAK8514553.1"/>
    </source>
</evidence>
<dbReference type="EMBL" id="JBBPBM010000066">
    <property type="protein sequence ID" value="KAK8514553.1"/>
    <property type="molecule type" value="Genomic_DNA"/>
</dbReference>
<dbReference type="Proteomes" id="UP001472677">
    <property type="component" value="Unassembled WGS sequence"/>
</dbReference>
<evidence type="ECO:0000313" key="3">
    <source>
        <dbReference type="Proteomes" id="UP001472677"/>
    </source>
</evidence>